<accession>A0A1K0ILY0</accession>
<proteinExistence type="predicted"/>
<dbReference type="EMBL" id="FMSH01000407">
    <property type="protein sequence ID" value="SCU87090.1"/>
    <property type="molecule type" value="Genomic_DNA"/>
</dbReference>
<protein>
    <submittedName>
        <fullName evidence="1">Uncharacterized protein</fullName>
    </submittedName>
</protein>
<name>A0A1K0ILY0_CUPNE</name>
<reference evidence="1" key="1">
    <citation type="submission" date="2016-09" db="EMBL/GenBank/DDBJ databases">
        <authorList>
            <person name="Capua I."/>
            <person name="De Benedictis P."/>
            <person name="Joannis T."/>
            <person name="Lombin L.H."/>
            <person name="Cattoli G."/>
        </authorList>
    </citation>
    <scope>NUCLEOTIDE SEQUENCE</scope>
    <source>
        <strain evidence="1">B9</strain>
    </source>
</reference>
<gene>
    <name evidence="1" type="ORF">CNECB9_4650003</name>
</gene>
<evidence type="ECO:0000313" key="1">
    <source>
        <dbReference type="EMBL" id="SCU87090.1"/>
    </source>
</evidence>
<sequence length="31" mass="3345">MQHITIMITPAGMLPPYGTNATSLALALRNF</sequence>
<dbReference type="AlphaFoldDB" id="A0A1K0ILY0"/>
<organism evidence="1">
    <name type="scientific">Cupriavidus necator</name>
    <name type="common">Alcaligenes eutrophus</name>
    <name type="synonym">Ralstonia eutropha</name>
    <dbReference type="NCBI Taxonomy" id="106590"/>
    <lineage>
        <taxon>Bacteria</taxon>
        <taxon>Pseudomonadati</taxon>
        <taxon>Pseudomonadota</taxon>
        <taxon>Betaproteobacteria</taxon>
        <taxon>Burkholderiales</taxon>
        <taxon>Burkholderiaceae</taxon>
        <taxon>Cupriavidus</taxon>
    </lineage>
</organism>